<dbReference type="OrthoDB" id="189220at2759"/>
<dbReference type="PROSITE" id="PS00126">
    <property type="entry name" value="PDEASE_I_1"/>
    <property type="match status" value="1"/>
</dbReference>
<feature type="binding site" evidence="6">
    <location>
        <position position="385"/>
    </location>
    <ligand>
        <name>Zn(2+)</name>
        <dbReference type="ChEBI" id="CHEBI:29105"/>
        <label>1</label>
    </ligand>
</feature>
<evidence type="ECO:0000256" key="3">
    <source>
        <dbReference type="ARBA" id="ARBA00022801"/>
    </source>
</evidence>
<dbReference type="PROSITE" id="PS51845">
    <property type="entry name" value="PDEASE_I_2"/>
    <property type="match status" value="1"/>
</dbReference>
<evidence type="ECO:0000256" key="2">
    <source>
        <dbReference type="ARBA" id="ARBA00022723"/>
    </source>
</evidence>
<dbReference type="Pfam" id="PF00233">
    <property type="entry name" value="PDEase_I"/>
    <property type="match status" value="1"/>
</dbReference>
<dbReference type="SUPFAM" id="SSF109604">
    <property type="entry name" value="HD-domain/PDEase-like"/>
    <property type="match status" value="1"/>
</dbReference>
<reference evidence="10 11" key="1">
    <citation type="journal article" date="2017" name="Curr. Biol.">
        <title>Genome architecture and evolution of a unichromosomal asexual nematode.</title>
        <authorList>
            <person name="Fradin H."/>
            <person name="Zegar C."/>
            <person name="Gutwein M."/>
            <person name="Lucas J."/>
            <person name="Kovtun M."/>
            <person name="Corcoran D."/>
            <person name="Baugh L.R."/>
            <person name="Kiontke K."/>
            <person name="Gunsalus K."/>
            <person name="Fitch D.H."/>
            <person name="Piano F."/>
        </authorList>
    </citation>
    <scope>NUCLEOTIDE SEQUENCE [LARGE SCALE GENOMIC DNA]</scope>
    <source>
        <strain evidence="10">PF1309</strain>
    </source>
</reference>
<accession>A0A2A2LCG5</accession>
<dbReference type="EC" id="3.1.4.-" evidence="7"/>
<comment type="cofactor">
    <cofactor evidence="7">
        <name>a divalent metal cation</name>
        <dbReference type="ChEBI" id="CHEBI:60240"/>
    </cofactor>
    <text evidence="7">Binds 2 divalent metal cations per subunit. Site 1 may preferentially bind zinc ions, while site 2 has a preference for magnesium and/or manganese ions.</text>
</comment>
<feature type="active site" description="Proton donor" evidence="4">
    <location>
        <position position="212"/>
    </location>
</feature>
<dbReference type="FunFam" id="1.10.1300.10:FF:000018">
    <property type="entry name" value="Phosphodiesterase"/>
    <property type="match status" value="1"/>
</dbReference>
<feature type="binding site" evidence="6">
    <location>
        <position position="276"/>
    </location>
    <ligand>
        <name>Zn(2+)</name>
        <dbReference type="ChEBI" id="CHEBI:29105"/>
        <label>2</label>
    </ligand>
</feature>
<comment type="similarity">
    <text evidence="1 7">Belongs to the cyclic nucleotide phosphodiesterase family.</text>
</comment>
<evidence type="ECO:0000256" key="8">
    <source>
        <dbReference type="SAM" id="MobiDB-lite"/>
    </source>
</evidence>
<feature type="compositionally biased region" description="Polar residues" evidence="8">
    <location>
        <begin position="516"/>
        <end position="527"/>
    </location>
</feature>
<keyword evidence="11" id="KW-1185">Reference proteome</keyword>
<feature type="binding site" evidence="6">
    <location>
        <position position="216"/>
    </location>
    <ligand>
        <name>Zn(2+)</name>
        <dbReference type="ChEBI" id="CHEBI:29105"/>
        <label>1</label>
    </ligand>
</feature>
<feature type="binding site" evidence="5">
    <location>
        <position position="436"/>
    </location>
    <ligand>
        <name>AMP</name>
        <dbReference type="ChEBI" id="CHEBI:456215"/>
    </ligand>
</feature>
<evidence type="ECO:0000256" key="5">
    <source>
        <dbReference type="PIRSR" id="PIRSR623088-2"/>
    </source>
</evidence>
<dbReference type="GO" id="GO:0046872">
    <property type="term" value="F:metal ion binding"/>
    <property type="evidence" value="ECO:0007669"/>
    <property type="project" value="UniProtKB-KW"/>
</dbReference>
<dbReference type="InterPro" id="IPR002073">
    <property type="entry name" value="PDEase_catalytic_dom"/>
</dbReference>
<feature type="binding site" evidence="5">
    <location>
        <position position="385"/>
    </location>
    <ligand>
        <name>AMP</name>
        <dbReference type="ChEBI" id="CHEBI:456215"/>
    </ligand>
</feature>
<evidence type="ECO:0000256" key="7">
    <source>
        <dbReference type="RuleBase" id="RU363067"/>
    </source>
</evidence>
<dbReference type="CDD" id="cd00077">
    <property type="entry name" value="HDc"/>
    <property type="match status" value="1"/>
</dbReference>
<keyword evidence="2 6" id="KW-0479">Metal-binding</keyword>
<feature type="binding site" evidence="5">
    <location>
        <position position="276"/>
    </location>
    <ligand>
        <name>AMP</name>
        <dbReference type="ChEBI" id="CHEBI:456215"/>
    </ligand>
</feature>
<dbReference type="GO" id="GO:0004114">
    <property type="term" value="F:3',5'-cyclic-nucleotide phosphodiesterase activity"/>
    <property type="evidence" value="ECO:0007669"/>
    <property type="project" value="InterPro"/>
</dbReference>
<dbReference type="Gene3D" id="1.10.1300.10">
    <property type="entry name" value="3'5'-cyclic nucleotide phosphodiesterase, catalytic domain"/>
    <property type="match status" value="1"/>
</dbReference>
<feature type="binding site" evidence="5">
    <location>
        <begin position="212"/>
        <end position="216"/>
    </location>
    <ligand>
        <name>AMP</name>
        <dbReference type="ChEBI" id="CHEBI:456215"/>
    </ligand>
</feature>
<organism evidence="10 11">
    <name type="scientific">Diploscapter pachys</name>
    <dbReference type="NCBI Taxonomy" id="2018661"/>
    <lineage>
        <taxon>Eukaryota</taxon>
        <taxon>Metazoa</taxon>
        <taxon>Ecdysozoa</taxon>
        <taxon>Nematoda</taxon>
        <taxon>Chromadorea</taxon>
        <taxon>Rhabditida</taxon>
        <taxon>Rhabditina</taxon>
        <taxon>Rhabditomorpha</taxon>
        <taxon>Rhabditoidea</taxon>
        <taxon>Rhabditidae</taxon>
        <taxon>Diploscapter</taxon>
    </lineage>
</organism>
<dbReference type="Proteomes" id="UP000218231">
    <property type="component" value="Unassembled WGS sequence"/>
</dbReference>
<proteinExistence type="inferred from homology"/>
<feature type="compositionally biased region" description="Basic and acidic residues" evidence="8">
    <location>
        <begin position="528"/>
        <end position="538"/>
    </location>
</feature>
<evidence type="ECO:0000256" key="1">
    <source>
        <dbReference type="ARBA" id="ARBA00007648"/>
    </source>
</evidence>
<evidence type="ECO:0000313" key="11">
    <source>
        <dbReference type="Proteomes" id="UP000218231"/>
    </source>
</evidence>
<feature type="region of interest" description="Disordered" evidence="8">
    <location>
        <begin position="488"/>
        <end position="538"/>
    </location>
</feature>
<dbReference type="PANTHER" id="PTHR11347">
    <property type="entry name" value="CYCLIC NUCLEOTIDE PHOSPHODIESTERASE"/>
    <property type="match status" value="1"/>
</dbReference>
<dbReference type="PRINTS" id="PR00387">
    <property type="entry name" value="PDIESTERASE1"/>
</dbReference>
<dbReference type="SMART" id="SM00471">
    <property type="entry name" value="HDc"/>
    <property type="match status" value="1"/>
</dbReference>
<protein>
    <recommendedName>
        <fullName evidence="7">Phosphodiesterase</fullName>
        <ecNumber evidence="7">3.1.4.-</ecNumber>
    </recommendedName>
</protein>
<feature type="binding site" evidence="6">
    <location>
        <position position="276"/>
    </location>
    <ligand>
        <name>Zn(2+)</name>
        <dbReference type="ChEBI" id="CHEBI:29105"/>
        <label>1</label>
    </ligand>
</feature>
<dbReference type="EMBL" id="LIAE01006927">
    <property type="protein sequence ID" value="PAV83765.1"/>
    <property type="molecule type" value="Genomic_DNA"/>
</dbReference>
<evidence type="ECO:0000256" key="6">
    <source>
        <dbReference type="PIRSR" id="PIRSR623088-3"/>
    </source>
</evidence>
<dbReference type="AlphaFoldDB" id="A0A2A2LCG5"/>
<gene>
    <name evidence="10" type="ORF">WR25_04795</name>
</gene>
<name>A0A2A2LCG5_9BILA</name>
<dbReference type="InterPro" id="IPR036971">
    <property type="entry name" value="PDEase_catalytic_dom_sf"/>
</dbReference>
<dbReference type="GO" id="GO:0007165">
    <property type="term" value="P:signal transduction"/>
    <property type="evidence" value="ECO:0007669"/>
    <property type="project" value="InterPro"/>
</dbReference>
<comment type="caution">
    <text evidence="10">The sequence shown here is derived from an EMBL/GenBank/DDBJ whole genome shotgun (WGS) entry which is preliminary data.</text>
</comment>
<feature type="binding site" evidence="6">
    <location>
        <position position="275"/>
    </location>
    <ligand>
        <name>Zn(2+)</name>
        <dbReference type="ChEBI" id="CHEBI:29105"/>
        <label>1</label>
    </ligand>
</feature>
<evidence type="ECO:0000256" key="4">
    <source>
        <dbReference type="PIRSR" id="PIRSR623088-1"/>
    </source>
</evidence>
<dbReference type="InterPro" id="IPR023174">
    <property type="entry name" value="PDEase_CS"/>
</dbReference>
<feature type="compositionally biased region" description="Polar residues" evidence="8">
    <location>
        <begin position="488"/>
        <end position="503"/>
    </location>
</feature>
<sequence length="538" mass="60498">MSRTLGDHSDLLLTNLFKRKISSVFGVNDRNAARCISTCLDSDPSVSIKPKVANITFSTVTSATGLPTIAAEPNKPRSSSHRKQDVQSAGNSNERSKADIVDVELASTVGGQRNCVQRVESLPSGAVLRVTTSDGAVFDVAQLQADRNFRYISGWSLPIFELSARYPTSLLSRLSYTIFHNTDLFRIFKISPVKFFNFFHSLESGYWDIPYHNSVHASDVLHACYYLTVHPVSLAFGATTSPDSPLPPPLPTALPLSHHFSNLELMALFTAAAMHDYDHPGRTNAFLVAVEDKKAILYNDRSVLENHHAAASWKLLSQQNNHFIENLDAAELKRFRYLVLEYILATDLKQHFEIIVSFTEKTNEMEMNNESDRLLVAKLIIKMADINSPTKPYDLHRKWTERICEEFYEQGDEEVKRGMPITCYMDRNDPGVAKLQDSFICHVVSPMATAMREAGLLPILPGLEEPEMIINLRHNHTKWLHELEQLEGQQNSSGHGSDRSGLNNGVIEEEEESNKTESSLDTLQSDVQKCRTKDDEYI</sequence>
<dbReference type="STRING" id="2018661.A0A2A2LCG5"/>
<feature type="domain" description="PDEase" evidence="9">
    <location>
        <begin position="137"/>
        <end position="486"/>
    </location>
</feature>
<evidence type="ECO:0000313" key="10">
    <source>
        <dbReference type="EMBL" id="PAV83765.1"/>
    </source>
</evidence>
<feature type="region of interest" description="Disordered" evidence="8">
    <location>
        <begin position="68"/>
        <end position="95"/>
    </location>
</feature>
<evidence type="ECO:0000259" key="9">
    <source>
        <dbReference type="PROSITE" id="PS51845"/>
    </source>
</evidence>
<dbReference type="InterPro" id="IPR023088">
    <property type="entry name" value="PDEase"/>
</dbReference>
<keyword evidence="3 7" id="KW-0378">Hydrolase</keyword>
<dbReference type="InterPro" id="IPR003607">
    <property type="entry name" value="HD/PDEase_dom"/>
</dbReference>